<dbReference type="InterPro" id="IPR036259">
    <property type="entry name" value="MFS_trans_sf"/>
</dbReference>
<dbReference type="AlphaFoldDB" id="A0A1N7DV28"/>
<sequence length="162" mass="17917">MDKNHAFKVWGFVGSVNTILAPVLSGFVIYYLSHQQILFLCLSVALLSLYAFSTIKLPKASTNTADTHAVNVLKVLLFNPIERIMATVSAVANFSVTPILAYVIPYKISQEFSLPVLYVGISEGFFGLGMIMGSAWLLAVFNAILVSIIRWLLAQRYLLWGL</sequence>
<dbReference type="RefSeq" id="WP_143821457.1">
    <property type="nucleotide sequence ID" value="NZ_FTNU01000002.1"/>
</dbReference>
<keyword evidence="3" id="KW-1185">Reference proteome</keyword>
<name>A0A1N7DV28_9GAMM</name>
<evidence type="ECO:0000256" key="1">
    <source>
        <dbReference type="SAM" id="Phobius"/>
    </source>
</evidence>
<feature type="transmembrane region" description="Helical" evidence="1">
    <location>
        <begin position="84"/>
        <end position="104"/>
    </location>
</feature>
<accession>A0A1N7DV28</accession>
<feature type="transmembrane region" description="Helical" evidence="1">
    <location>
        <begin position="37"/>
        <end position="55"/>
    </location>
</feature>
<keyword evidence="1" id="KW-0472">Membrane</keyword>
<evidence type="ECO:0000313" key="3">
    <source>
        <dbReference type="Proteomes" id="UP000187495"/>
    </source>
</evidence>
<evidence type="ECO:0008006" key="4">
    <source>
        <dbReference type="Google" id="ProtNLM"/>
    </source>
</evidence>
<organism evidence="2 3">
    <name type="scientific">Moraxella cuniculi DSM 21768</name>
    <dbReference type="NCBI Taxonomy" id="1122245"/>
    <lineage>
        <taxon>Bacteria</taxon>
        <taxon>Pseudomonadati</taxon>
        <taxon>Pseudomonadota</taxon>
        <taxon>Gammaproteobacteria</taxon>
        <taxon>Moraxellales</taxon>
        <taxon>Moraxellaceae</taxon>
        <taxon>Moraxella</taxon>
    </lineage>
</organism>
<protein>
    <recommendedName>
        <fullName evidence="4">Major Facilitator Superfamily protein</fullName>
    </recommendedName>
</protein>
<dbReference type="Proteomes" id="UP000187495">
    <property type="component" value="Unassembled WGS sequence"/>
</dbReference>
<feature type="transmembrane region" description="Helical" evidence="1">
    <location>
        <begin position="124"/>
        <end position="153"/>
    </location>
</feature>
<feature type="transmembrane region" description="Helical" evidence="1">
    <location>
        <begin position="9"/>
        <end position="31"/>
    </location>
</feature>
<dbReference type="EMBL" id="FTNU01000002">
    <property type="protein sequence ID" value="SIR79658.1"/>
    <property type="molecule type" value="Genomic_DNA"/>
</dbReference>
<reference evidence="3" key="1">
    <citation type="submission" date="2017-01" db="EMBL/GenBank/DDBJ databases">
        <authorList>
            <person name="Varghese N."/>
            <person name="Submissions S."/>
        </authorList>
    </citation>
    <scope>NUCLEOTIDE SEQUENCE [LARGE SCALE GENOMIC DNA]</scope>
    <source>
        <strain evidence="3">DSM 21768</strain>
    </source>
</reference>
<keyword evidence="1" id="KW-1133">Transmembrane helix</keyword>
<evidence type="ECO:0000313" key="2">
    <source>
        <dbReference type="EMBL" id="SIR79658.1"/>
    </source>
</evidence>
<proteinExistence type="predicted"/>
<gene>
    <name evidence="2" type="ORF">SAMN02745664_102140</name>
</gene>
<keyword evidence="1" id="KW-0812">Transmembrane</keyword>
<dbReference type="SUPFAM" id="SSF103473">
    <property type="entry name" value="MFS general substrate transporter"/>
    <property type="match status" value="1"/>
</dbReference>